<dbReference type="SUPFAM" id="SSF64153">
    <property type="entry name" value="YjeF N-terminal domain-like"/>
    <property type="match status" value="1"/>
</dbReference>
<keyword evidence="10 17" id="KW-0520">NAD</keyword>
<feature type="binding site" evidence="18">
    <location>
        <begin position="139"/>
        <end position="145"/>
    </location>
    <ligand>
        <name>(6S)-NADPHX</name>
        <dbReference type="ChEBI" id="CHEBI:64076"/>
    </ligand>
</feature>
<comment type="function">
    <text evidence="17">Catalyzes the dehydration of the S-form of NAD(P)HX at the expense of ADP, which is converted to AMP. Together with NAD(P)HX epimerase, which catalyzes the epimerization of the S- and R-forms, the enzyme allows the repair of both epimers of NAD(P)HX, a damaged form of NAD(P)H that is a result of enzymatic or heat-dependent hydration.</text>
</comment>
<protein>
    <recommendedName>
        <fullName evidence="19">Bifunctional NAD(P)H-hydrate repair enzyme</fullName>
    </recommendedName>
    <alternativeName>
        <fullName evidence="19">Nicotinamide nucleotide repair protein</fullName>
    </alternativeName>
    <domain>
        <recommendedName>
            <fullName evidence="19">ADP-dependent (S)-NAD(P)H-hydrate dehydratase</fullName>
            <ecNumber evidence="19">4.2.1.136</ecNumber>
        </recommendedName>
        <alternativeName>
            <fullName evidence="19">ADP-dependent NAD(P)HX dehydratase</fullName>
        </alternativeName>
    </domain>
    <domain>
        <recommendedName>
            <fullName evidence="19">NAD(P)H-hydrate epimerase</fullName>
            <ecNumber evidence="19">5.1.99.6</ecNumber>
        </recommendedName>
    </domain>
</protein>
<dbReference type="GO" id="GO:0052855">
    <property type="term" value="F:ADP-dependent NAD(P)H-hydrate dehydratase activity"/>
    <property type="evidence" value="ECO:0007669"/>
    <property type="project" value="UniProtKB-UniRule"/>
</dbReference>
<dbReference type="CDD" id="cd01171">
    <property type="entry name" value="YXKO-related"/>
    <property type="match status" value="1"/>
</dbReference>
<evidence type="ECO:0000256" key="17">
    <source>
        <dbReference type="HAMAP-Rule" id="MF_01965"/>
    </source>
</evidence>
<feature type="binding site" evidence="17">
    <location>
        <position position="461"/>
    </location>
    <ligand>
        <name>AMP</name>
        <dbReference type="ChEBI" id="CHEBI:456215"/>
    </ligand>
</feature>
<dbReference type="Pfam" id="PF01256">
    <property type="entry name" value="Carb_kinase"/>
    <property type="match status" value="1"/>
</dbReference>
<feature type="binding site" evidence="17">
    <location>
        <position position="395"/>
    </location>
    <ligand>
        <name>(6S)-NADPHX</name>
        <dbReference type="ChEBI" id="CHEBI:64076"/>
    </ligand>
</feature>
<dbReference type="InterPro" id="IPR029056">
    <property type="entry name" value="Ribokinase-like"/>
</dbReference>
<evidence type="ECO:0000256" key="2">
    <source>
        <dbReference type="ARBA" id="ARBA00000909"/>
    </source>
</evidence>
<evidence type="ECO:0000256" key="16">
    <source>
        <dbReference type="ARBA" id="ARBA00049209"/>
    </source>
</evidence>
<comment type="cofactor">
    <cofactor evidence="18 19">
        <name>K(+)</name>
        <dbReference type="ChEBI" id="CHEBI:29103"/>
    </cofactor>
    <text evidence="18 19">Binds 1 potassium ion per subunit.</text>
</comment>
<comment type="catalytic activity">
    <reaction evidence="15 17 19">
        <text>(6S)-NADHX + ADP = AMP + phosphate + NADH + H(+)</text>
        <dbReference type="Rhea" id="RHEA:32223"/>
        <dbReference type="ChEBI" id="CHEBI:15378"/>
        <dbReference type="ChEBI" id="CHEBI:43474"/>
        <dbReference type="ChEBI" id="CHEBI:57945"/>
        <dbReference type="ChEBI" id="CHEBI:64074"/>
        <dbReference type="ChEBI" id="CHEBI:456215"/>
        <dbReference type="ChEBI" id="CHEBI:456216"/>
        <dbReference type="EC" id="4.2.1.136"/>
    </reaction>
</comment>
<comment type="catalytic activity">
    <reaction evidence="1 18 19">
        <text>(6R)-NADHX = (6S)-NADHX</text>
        <dbReference type="Rhea" id="RHEA:32215"/>
        <dbReference type="ChEBI" id="CHEBI:64074"/>
        <dbReference type="ChEBI" id="CHEBI:64075"/>
        <dbReference type="EC" id="5.1.99.6"/>
    </reaction>
</comment>
<feature type="binding site" evidence="18">
    <location>
        <position position="168"/>
    </location>
    <ligand>
        <name>(6S)-NADPHX</name>
        <dbReference type="ChEBI" id="CHEBI:64076"/>
    </ligand>
</feature>
<feature type="binding site" evidence="18">
    <location>
        <position position="171"/>
    </location>
    <ligand>
        <name>K(+)</name>
        <dbReference type="ChEBI" id="CHEBI:29103"/>
    </ligand>
</feature>
<comment type="similarity">
    <text evidence="3 19">In the N-terminal section; belongs to the NnrE/AIBP family.</text>
</comment>
<comment type="similarity">
    <text evidence="18">Belongs to the NnrE/AIBP family.</text>
</comment>
<dbReference type="Proteomes" id="UP000095003">
    <property type="component" value="Unassembled WGS sequence"/>
</dbReference>
<dbReference type="PROSITE" id="PS51385">
    <property type="entry name" value="YJEF_N"/>
    <property type="match status" value="1"/>
</dbReference>
<feature type="binding site" evidence="18">
    <location>
        <position position="135"/>
    </location>
    <ligand>
        <name>K(+)</name>
        <dbReference type="ChEBI" id="CHEBI:29103"/>
    </ligand>
</feature>
<evidence type="ECO:0000256" key="4">
    <source>
        <dbReference type="ARBA" id="ARBA00009524"/>
    </source>
</evidence>
<comment type="subunit">
    <text evidence="17">Homotetramer.</text>
</comment>
<reference evidence="22 23" key="1">
    <citation type="submission" date="2016-07" db="EMBL/GenBank/DDBJ databases">
        <title>Characterization of isolates of Eisenbergiella tayi derived from blood cultures, using whole genome sequencing.</title>
        <authorList>
            <person name="Burdz T."/>
            <person name="Wiebe D."/>
            <person name="Huynh C."/>
            <person name="Bernard K."/>
        </authorList>
    </citation>
    <scope>NUCLEOTIDE SEQUENCE [LARGE SCALE GENOMIC DNA]</scope>
    <source>
        <strain evidence="22 23">NML 120489</strain>
    </source>
</reference>
<feature type="binding site" evidence="17">
    <location>
        <begin position="432"/>
        <end position="436"/>
    </location>
    <ligand>
        <name>AMP</name>
        <dbReference type="ChEBI" id="CHEBI:456215"/>
    </ligand>
</feature>
<organism evidence="22 23">
    <name type="scientific">Eisenbergiella tayi</name>
    <dbReference type="NCBI Taxonomy" id="1432052"/>
    <lineage>
        <taxon>Bacteria</taxon>
        <taxon>Bacillati</taxon>
        <taxon>Bacillota</taxon>
        <taxon>Clostridia</taxon>
        <taxon>Lachnospirales</taxon>
        <taxon>Lachnospiraceae</taxon>
        <taxon>Eisenbergiella</taxon>
    </lineage>
</organism>
<dbReference type="HAMAP" id="MF_01965">
    <property type="entry name" value="NADHX_dehydratase"/>
    <property type="match status" value="1"/>
</dbReference>
<evidence type="ECO:0000256" key="19">
    <source>
        <dbReference type="PIRNR" id="PIRNR017184"/>
    </source>
</evidence>
<dbReference type="EMBL" id="MCGI01000009">
    <property type="protein sequence ID" value="ODM02674.1"/>
    <property type="molecule type" value="Genomic_DNA"/>
</dbReference>
<dbReference type="EC" id="5.1.99.6" evidence="19"/>
<accession>A0A1E3A1P1</accession>
<dbReference type="EC" id="4.2.1.136" evidence="19"/>
<comment type="caution">
    <text evidence="18">Lacks conserved residue(s) required for the propagation of feature annotation.</text>
</comment>
<dbReference type="Pfam" id="PF03853">
    <property type="entry name" value="YjeF_N"/>
    <property type="match status" value="1"/>
</dbReference>
<comment type="catalytic activity">
    <reaction evidence="16 17 19">
        <text>(6S)-NADPHX + ADP = AMP + phosphate + NADPH + H(+)</text>
        <dbReference type="Rhea" id="RHEA:32235"/>
        <dbReference type="ChEBI" id="CHEBI:15378"/>
        <dbReference type="ChEBI" id="CHEBI:43474"/>
        <dbReference type="ChEBI" id="CHEBI:57783"/>
        <dbReference type="ChEBI" id="CHEBI:64076"/>
        <dbReference type="ChEBI" id="CHEBI:456215"/>
        <dbReference type="ChEBI" id="CHEBI:456216"/>
        <dbReference type="EC" id="4.2.1.136"/>
    </reaction>
</comment>
<evidence type="ECO:0000256" key="18">
    <source>
        <dbReference type="HAMAP-Rule" id="MF_01966"/>
    </source>
</evidence>
<comment type="cofactor">
    <cofactor evidence="17">
        <name>Mg(2+)</name>
        <dbReference type="ChEBI" id="CHEBI:18420"/>
    </cofactor>
</comment>
<dbReference type="PROSITE" id="PS51383">
    <property type="entry name" value="YJEF_C_3"/>
    <property type="match status" value="1"/>
</dbReference>
<comment type="similarity">
    <text evidence="4 19">In the C-terminal section; belongs to the NnrD/CARKD family.</text>
</comment>
<evidence type="ECO:0000256" key="8">
    <source>
        <dbReference type="ARBA" id="ARBA00022857"/>
    </source>
</evidence>
<keyword evidence="13" id="KW-0511">Multifunctional enzyme</keyword>
<keyword evidence="8 17" id="KW-0521">NADP</keyword>
<evidence type="ECO:0000256" key="12">
    <source>
        <dbReference type="ARBA" id="ARBA00023239"/>
    </source>
</evidence>
<comment type="catalytic activity">
    <reaction evidence="2 18 19">
        <text>(6R)-NADPHX = (6S)-NADPHX</text>
        <dbReference type="Rhea" id="RHEA:32227"/>
        <dbReference type="ChEBI" id="CHEBI:64076"/>
        <dbReference type="ChEBI" id="CHEBI:64077"/>
        <dbReference type="EC" id="5.1.99.6"/>
    </reaction>
</comment>
<dbReference type="AlphaFoldDB" id="A0A1E3A1P1"/>
<comment type="caution">
    <text evidence="22">The sequence shown here is derived from an EMBL/GenBank/DDBJ whole genome shotgun (WGS) entry which is preliminary data.</text>
</comment>
<dbReference type="InterPro" id="IPR017953">
    <property type="entry name" value="Carbohydrate_kinase_pred_CS"/>
</dbReference>
<keyword evidence="9 18" id="KW-0630">Potassium</keyword>
<feature type="binding site" evidence="18">
    <location>
        <begin position="71"/>
        <end position="75"/>
    </location>
    <ligand>
        <name>(6S)-NADPHX</name>
        <dbReference type="ChEBI" id="CHEBI:64076"/>
    </ligand>
</feature>
<feature type="binding site" evidence="17">
    <location>
        <position position="462"/>
    </location>
    <ligand>
        <name>(6S)-NADPHX</name>
        <dbReference type="ChEBI" id="CHEBI:64076"/>
    </ligand>
</feature>
<evidence type="ECO:0000256" key="14">
    <source>
        <dbReference type="ARBA" id="ARBA00025153"/>
    </source>
</evidence>
<dbReference type="InterPro" id="IPR036652">
    <property type="entry name" value="YjeF_N_dom_sf"/>
</dbReference>
<dbReference type="PATRIC" id="fig|1432052.3.peg.6879"/>
<keyword evidence="12 17" id="KW-0456">Lyase</keyword>
<evidence type="ECO:0000256" key="3">
    <source>
        <dbReference type="ARBA" id="ARBA00006001"/>
    </source>
</evidence>
<evidence type="ECO:0000256" key="1">
    <source>
        <dbReference type="ARBA" id="ARBA00000013"/>
    </source>
</evidence>
<sequence>MEYLVTAAEMKRCDGNTIKHFGMSSMVLMERAALACVQELKERDRQLQEALRPFGPVHPGRRTLVVSGTGNNGGDGLAVGRLLYQAGFSVDYCLIGNEEEMHLTEETSAQQAILERYGQRVMRKLPEKEYDIIIDALFGIGLTRPVEGKFADAVDFINRQDAYVLSVDIPSGINSDTGAVMGCAVQADITVTFAYRKLGLVFYPGARYAGKVVCADIGITGESFLGDYPRVFTLPKGESALLPPRPEDGNKGAFGKVALLAGSRGMAGACQLSASAVLHTGAGMVRVVTDEGNRVILQTALPEAMITAYEQWSEAFEKELLHVFSWADITAVGPGLGQSNMALKLLEMVVEHSRGPIVMDADALNILAGQKELLEKLMEMQQDPERRRELILTPHPGEFGRLAGKKIPEIQKDAIPLTREWAEKLQAAMICKGARTLVGSPDGKLYLNMTGNSGMATAGSGDVLTGILAGLLAQGMDAFSAACTGVYLHGCAGDCAAHKKSEYGVTAGALIDELDHLMPKRSE</sequence>
<feature type="domain" description="YjeF C-terminal" evidence="20">
    <location>
        <begin position="234"/>
        <end position="521"/>
    </location>
</feature>
<evidence type="ECO:0000256" key="11">
    <source>
        <dbReference type="ARBA" id="ARBA00023235"/>
    </source>
</evidence>
<comment type="function">
    <text evidence="14 19">Bifunctional enzyme that catalyzes the epimerization of the S- and R-forms of NAD(P)HX and the dehydration of the S-form of NAD(P)HX at the expense of ADP, which is converted to AMP. This allows the repair of both epimers of NAD(P)HX, a damaged form of NAD(P)H that is a result of enzymatic or heat-dependent hydration.</text>
</comment>
<evidence type="ECO:0000256" key="13">
    <source>
        <dbReference type="ARBA" id="ARBA00023268"/>
    </source>
</evidence>
<evidence type="ECO:0000256" key="15">
    <source>
        <dbReference type="ARBA" id="ARBA00048238"/>
    </source>
</evidence>
<evidence type="ECO:0000313" key="22">
    <source>
        <dbReference type="EMBL" id="ODM02674.1"/>
    </source>
</evidence>
<dbReference type="InterPro" id="IPR030677">
    <property type="entry name" value="Nnr"/>
</dbReference>
<keyword evidence="7 17" id="KW-0067">ATP-binding</keyword>
<dbReference type="NCBIfam" id="TIGR00197">
    <property type="entry name" value="yjeF_nterm"/>
    <property type="match status" value="1"/>
</dbReference>
<dbReference type="HAMAP" id="MF_01966">
    <property type="entry name" value="NADHX_epimerase"/>
    <property type="match status" value="1"/>
</dbReference>
<feature type="binding site" evidence="17">
    <location>
        <position position="335"/>
    </location>
    <ligand>
        <name>(6S)-NADPHX</name>
        <dbReference type="ChEBI" id="CHEBI:64076"/>
    </ligand>
</feature>
<dbReference type="RefSeq" id="WP_069159490.1">
    <property type="nucleotide sequence ID" value="NZ_DBFYTC010000066.1"/>
</dbReference>
<evidence type="ECO:0000259" key="21">
    <source>
        <dbReference type="PROSITE" id="PS51385"/>
    </source>
</evidence>
<dbReference type="GO" id="GO:0046872">
    <property type="term" value="F:metal ion binding"/>
    <property type="evidence" value="ECO:0007669"/>
    <property type="project" value="UniProtKB-UniRule"/>
</dbReference>
<comment type="function">
    <text evidence="18">Catalyzes the epimerization of the S- and R-forms of NAD(P)HX, a damaged form of NAD(P)H that is a result of enzymatic or heat-dependent hydration. This is a prerequisite for the S-specific NAD(P)H-hydrate dehydratase to allow the repair of both epimers of NAD(P)HX.</text>
</comment>
<evidence type="ECO:0000256" key="5">
    <source>
        <dbReference type="ARBA" id="ARBA00022723"/>
    </source>
</evidence>
<dbReference type="GO" id="GO:0046496">
    <property type="term" value="P:nicotinamide nucleotide metabolic process"/>
    <property type="evidence" value="ECO:0007669"/>
    <property type="project" value="UniProtKB-UniRule"/>
</dbReference>
<dbReference type="InterPro" id="IPR000631">
    <property type="entry name" value="CARKD"/>
</dbReference>
<dbReference type="Gene3D" id="3.40.50.10260">
    <property type="entry name" value="YjeF N-terminal domain"/>
    <property type="match status" value="1"/>
</dbReference>
<dbReference type="GO" id="GO:0052856">
    <property type="term" value="F:NAD(P)HX epimerase activity"/>
    <property type="evidence" value="ECO:0007669"/>
    <property type="project" value="UniProtKB-UniRule"/>
</dbReference>
<keyword evidence="11 18" id="KW-0413">Isomerase</keyword>
<dbReference type="GO" id="GO:0005524">
    <property type="term" value="F:ATP binding"/>
    <property type="evidence" value="ECO:0007669"/>
    <property type="project" value="UniProtKB-UniRule"/>
</dbReference>
<dbReference type="NCBIfam" id="TIGR00196">
    <property type="entry name" value="yjeF_cterm"/>
    <property type="match status" value="1"/>
</dbReference>
<dbReference type="SUPFAM" id="SSF53613">
    <property type="entry name" value="Ribokinase-like"/>
    <property type="match status" value="1"/>
</dbReference>
<comment type="similarity">
    <text evidence="17">Belongs to the NnrD/CARKD family.</text>
</comment>
<evidence type="ECO:0000259" key="20">
    <source>
        <dbReference type="PROSITE" id="PS51383"/>
    </source>
</evidence>
<keyword evidence="6 17" id="KW-0547">Nucleotide-binding</keyword>
<dbReference type="PIRSF" id="PIRSF017184">
    <property type="entry name" value="Nnr"/>
    <property type="match status" value="1"/>
</dbReference>
<evidence type="ECO:0000313" key="23">
    <source>
        <dbReference type="Proteomes" id="UP000095003"/>
    </source>
</evidence>
<dbReference type="PANTHER" id="PTHR12592:SF0">
    <property type="entry name" value="ATP-DEPENDENT (S)-NAD(P)H-HYDRATE DEHYDRATASE"/>
    <property type="match status" value="1"/>
</dbReference>
<dbReference type="Gene3D" id="3.40.1190.20">
    <property type="match status" value="1"/>
</dbReference>
<evidence type="ECO:0000256" key="9">
    <source>
        <dbReference type="ARBA" id="ARBA00022958"/>
    </source>
</evidence>
<feature type="domain" description="YjeF N-terminal" evidence="21">
    <location>
        <begin position="10"/>
        <end position="225"/>
    </location>
</feature>
<dbReference type="GO" id="GO:0110051">
    <property type="term" value="P:metabolite repair"/>
    <property type="evidence" value="ECO:0007669"/>
    <property type="project" value="TreeGrafter"/>
</dbReference>
<evidence type="ECO:0000256" key="10">
    <source>
        <dbReference type="ARBA" id="ARBA00023027"/>
    </source>
</evidence>
<dbReference type="PROSITE" id="PS01050">
    <property type="entry name" value="YJEF_C_2"/>
    <property type="match status" value="1"/>
</dbReference>
<name>A0A1E3A1P1_9FIRM</name>
<dbReference type="GeneID" id="93304209"/>
<gene>
    <name evidence="22" type="primary">nnr</name>
    <name evidence="17" type="synonym">nnrD</name>
    <name evidence="18" type="synonym">nnrE</name>
    <name evidence="22" type="ORF">BEH84_06229</name>
</gene>
<feature type="binding site" evidence="17">
    <location>
        <position position="269"/>
    </location>
    <ligand>
        <name>(6S)-NADPHX</name>
        <dbReference type="ChEBI" id="CHEBI:64076"/>
    </ligand>
</feature>
<proteinExistence type="inferred from homology"/>
<evidence type="ECO:0000256" key="6">
    <source>
        <dbReference type="ARBA" id="ARBA00022741"/>
    </source>
</evidence>
<evidence type="ECO:0000256" key="7">
    <source>
        <dbReference type="ARBA" id="ARBA00022840"/>
    </source>
</evidence>
<dbReference type="InterPro" id="IPR004443">
    <property type="entry name" value="YjeF_N_dom"/>
</dbReference>
<keyword evidence="5 18" id="KW-0479">Metal-binding</keyword>
<feature type="binding site" evidence="18">
    <location>
        <position position="72"/>
    </location>
    <ligand>
        <name>K(+)</name>
        <dbReference type="ChEBI" id="CHEBI:29103"/>
    </ligand>
</feature>
<dbReference type="PANTHER" id="PTHR12592">
    <property type="entry name" value="ATP-DEPENDENT (S)-NAD(P)H-HYDRATE DEHYDRATASE FAMILY MEMBER"/>
    <property type="match status" value="1"/>
</dbReference>